<dbReference type="AlphaFoldDB" id="A0A345Z4Q3"/>
<keyword evidence="3" id="KW-1185">Reference proteome</keyword>
<dbReference type="GO" id="GO:0016020">
    <property type="term" value="C:membrane"/>
    <property type="evidence" value="ECO:0007669"/>
    <property type="project" value="InterPro"/>
</dbReference>
<evidence type="ECO:0000256" key="1">
    <source>
        <dbReference type="SAM" id="SignalP"/>
    </source>
</evidence>
<dbReference type="OrthoDB" id="390601at2"/>
<dbReference type="InterPro" id="IPR007880">
    <property type="entry name" value="Spiralin"/>
</dbReference>
<protein>
    <submittedName>
        <fullName evidence="2">Uncharacterized protein</fullName>
    </submittedName>
</protein>
<dbReference type="EMBL" id="CP031376">
    <property type="protein sequence ID" value="AXK51582.1"/>
    <property type="molecule type" value="Genomic_DNA"/>
</dbReference>
<gene>
    <name evidence="2" type="ORF">SALLE_v1c09120</name>
</gene>
<evidence type="ECO:0000313" key="2">
    <source>
        <dbReference type="EMBL" id="AXK51582.1"/>
    </source>
</evidence>
<evidence type="ECO:0000313" key="3">
    <source>
        <dbReference type="Proteomes" id="UP000254792"/>
    </source>
</evidence>
<sequence>MKKLLLSLSLIISITSSPVLTLSCSKEVKHIFEDEVEMLNMADIETQIREPRPKDLVTDYIDEVVSIFENWSKDLIYKTHYEIIATNKEAEFTVGDQVYIKPVKDNDKIYGKIINKATNLISLSELDEELNLIKPLPGEDKNTFDKILIEFLEAKIRGIKLKTDYEIIYNMKNDLSFSKGDSITVSSLPKSRIVRGASVVQINIFDINTINYEKSIPRINEKIVDVETRLEKVIQTNVFDAKKGEDYTFEFPSGSNSLREGDKVKIVAKKDSRILTGEDVEFVVQTYNIKDLKETIESFDFNFKTNQELFLNQIETAILSEVPQAKRGFDYTLVSNTDFQYFMPTDTVELQIIPGNYYLIGEKLTFEVPKLDLQVIENDISNIEIQLGVTTIQEFQEEVNLTLDLLSSDIDIKDQVEIKTENLETTFNGNSSVEIIPADNSFFFSPKSKSIVKKMDYIKLDEVKDFLAPTLNIYAGATSQSIIDLIKDLLLTDFRLSVLKEGVDFELTTSSRNDFLYYTDSVCLSVIQNSNLLKGGEIVFDVNELEIEGIKSELDKLEINSQNSHLENQILINSCLHEMVPFMSEYEDYKIFIYEGNNSDRYFQKCSIIFFSGKWLSKETTIDLSIN</sequence>
<keyword evidence="1" id="KW-0732">Signal</keyword>
<feature type="signal peptide" evidence="1">
    <location>
        <begin position="1"/>
        <end position="21"/>
    </location>
</feature>
<organism evidence="2 3">
    <name type="scientific">Spiroplasma alleghenense</name>
    <dbReference type="NCBI Taxonomy" id="216931"/>
    <lineage>
        <taxon>Bacteria</taxon>
        <taxon>Bacillati</taxon>
        <taxon>Mycoplasmatota</taxon>
        <taxon>Mollicutes</taxon>
        <taxon>Entomoplasmatales</taxon>
        <taxon>Spiroplasmataceae</taxon>
        <taxon>Spiroplasma</taxon>
    </lineage>
</organism>
<accession>A0A345Z4Q3</accession>
<dbReference type="PROSITE" id="PS51257">
    <property type="entry name" value="PROKAR_LIPOPROTEIN"/>
    <property type="match status" value="1"/>
</dbReference>
<dbReference type="RefSeq" id="WP_115558476.1">
    <property type="nucleotide sequence ID" value="NZ_CP031376.1"/>
</dbReference>
<reference evidence="2 3" key="1">
    <citation type="submission" date="2018-07" db="EMBL/GenBank/DDBJ databases">
        <title>Complete genome sequence of Spiroplasma alleghenense PLHS-1 (ATCC 51752).</title>
        <authorList>
            <person name="Chou L."/>
            <person name="Lee T.-Y."/>
            <person name="Tsai Y.-M."/>
            <person name="Kuo C.-H."/>
        </authorList>
    </citation>
    <scope>NUCLEOTIDE SEQUENCE [LARGE SCALE GENOMIC DNA]</scope>
    <source>
        <strain evidence="2 3">PLHS-1</strain>
    </source>
</reference>
<name>A0A345Z4Q3_9MOLU</name>
<dbReference type="Proteomes" id="UP000254792">
    <property type="component" value="Chromosome"/>
</dbReference>
<proteinExistence type="predicted"/>
<dbReference type="Pfam" id="PF05215">
    <property type="entry name" value="Spiralin"/>
    <property type="match status" value="2"/>
</dbReference>
<dbReference type="KEGG" id="salx:SALLE_v1c09120"/>
<feature type="chain" id="PRO_5016963673" evidence="1">
    <location>
        <begin position="22"/>
        <end position="627"/>
    </location>
</feature>